<proteinExistence type="predicted"/>
<dbReference type="AlphaFoldDB" id="A0A1E5VQU0"/>
<reference evidence="1 2" key="1">
    <citation type="submission" date="2016-09" db="EMBL/GenBank/DDBJ databases">
        <title>The draft genome of Dichanthelium oligosanthes: A C3 panicoid grass species.</title>
        <authorList>
            <person name="Studer A.J."/>
            <person name="Schnable J.C."/>
            <person name="Brutnell T.P."/>
        </authorList>
    </citation>
    <scope>NUCLEOTIDE SEQUENCE [LARGE SCALE GENOMIC DNA]</scope>
    <source>
        <strain evidence="2">cv. Kellogg 1175</strain>
        <tissue evidence="1">Leaf</tissue>
    </source>
</reference>
<evidence type="ECO:0000313" key="1">
    <source>
        <dbReference type="EMBL" id="OEL27466.1"/>
    </source>
</evidence>
<keyword evidence="2" id="KW-1185">Reference proteome</keyword>
<gene>
    <name evidence="1" type="ORF">BAE44_0011516</name>
</gene>
<protein>
    <submittedName>
        <fullName evidence="1">Uncharacterized protein</fullName>
    </submittedName>
</protein>
<comment type="caution">
    <text evidence="1">The sequence shown here is derived from an EMBL/GenBank/DDBJ whole genome shotgun (WGS) entry which is preliminary data.</text>
</comment>
<organism evidence="1 2">
    <name type="scientific">Dichanthelium oligosanthes</name>
    <dbReference type="NCBI Taxonomy" id="888268"/>
    <lineage>
        <taxon>Eukaryota</taxon>
        <taxon>Viridiplantae</taxon>
        <taxon>Streptophyta</taxon>
        <taxon>Embryophyta</taxon>
        <taxon>Tracheophyta</taxon>
        <taxon>Spermatophyta</taxon>
        <taxon>Magnoliopsida</taxon>
        <taxon>Liliopsida</taxon>
        <taxon>Poales</taxon>
        <taxon>Poaceae</taxon>
        <taxon>PACMAD clade</taxon>
        <taxon>Panicoideae</taxon>
        <taxon>Panicodae</taxon>
        <taxon>Paniceae</taxon>
        <taxon>Dichantheliinae</taxon>
        <taxon>Dichanthelium</taxon>
    </lineage>
</organism>
<dbReference type="EMBL" id="LWDX02032468">
    <property type="protein sequence ID" value="OEL27466.1"/>
    <property type="molecule type" value="Genomic_DNA"/>
</dbReference>
<accession>A0A1E5VQU0</accession>
<dbReference type="Proteomes" id="UP000095767">
    <property type="component" value="Unassembled WGS sequence"/>
</dbReference>
<feature type="non-terminal residue" evidence="1">
    <location>
        <position position="1"/>
    </location>
</feature>
<evidence type="ECO:0000313" key="2">
    <source>
        <dbReference type="Proteomes" id="UP000095767"/>
    </source>
</evidence>
<name>A0A1E5VQU0_9POAL</name>
<sequence length="25" mass="2615">LNCILLGVAEELSECLAVSNANCHV</sequence>